<dbReference type="GO" id="GO:0006227">
    <property type="term" value="P:dUDP biosynthetic process"/>
    <property type="evidence" value="ECO:0007669"/>
    <property type="project" value="TreeGrafter"/>
</dbReference>
<keyword evidence="6 12" id="KW-0547">Nucleotide-binding</keyword>
<evidence type="ECO:0000256" key="2">
    <source>
        <dbReference type="ARBA" id="ARBA00012980"/>
    </source>
</evidence>
<dbReference type="PANTHER" id="PTHR10344:SF4">
    <property type="entry name" value="UMP-CMP KINASE 2, MITOCHONDRIAL"/>
    <property type="match status" value="1"/>
</dbReference>
<feature type="binding site" evidence="12">
    <location>
        <begin position="12"/>
        <end position="19"/>
    </location>
    <ligand>
        <name>ATP</name>
        <dbReference type="ChEBI" id="CHEBI:30616"/>
    </ligand>
</feature>
<comment type="catalytic activity">
    <reaction evidence="10 12">
        <text>dTMP + ATP = dTDP + ADP</text>
        <dbReference type="Rhea" id="RHEA:13517"/>
        <dbReference type="ChEBI" id="CHEBI:30616"/>
        <dbReference type="ChEBI" id="CHEBI:58369"/>
        <dbReference type="ChEBI" id="CHEBI:63528"/>
        <dbReference type="ChEBI" id="CHEBI:456216"/>
        <dbReference type="EC" id="2.7.4.9"/>
    </reaction>
</comment>
<evidence type="ECO:0000256" key="1">
    <source>
        <dbReference type="ARBA" id="ARBA00009776"/>
    </source>
</evidence>
<dbReference type="OrthoDB" id="9774907at2"/>
<keyword evidence="7 12" id="KW-0418">Kinase</keyword>
<dbReference type="HAMAP" id="MF_00165">
    <property type="entry name" value="Thymidylate_kinase"/>
    <property type="match status" value="1"/>
</dbReference>
<dbReference type="InterPro" id="IPR018094">
    <property type="entry name" value="Thymidylate_kinase"/>
</dbReference>
<proteinExistence type="inferred from homology"/>
<dbReference type="Gene3D" id="3.40.50.300">
    <property type="entry name" value="P-loop containing nucleotide triphosphate hydrolases"/>
    <property type="match status" value="1"/>
</dbReference>
<dbReference type="GO" id="GO:0005829">
    <property type="term" value="C:cytosol"/>
    <property type="evidence" value="ECO:0007669"/>
    <property type="project" value="TreeGrafter"/>
</dbReference>
<keyword evidence="5 12" id="KW-0545">Nucleotide biosynthesis</keyword>
<keyword evidence="4 12" id="KW-0808">Transferase</keyword>
<evidence type="ECO:0000313" key="15">
    <source>
        <dbReference type="Proteomes" id="UP000274358"/>
    </source>
</evidence>
<comment type="caution">
    <text evidence="14">The sequence shown here is derived from an EMBL/GenBank/DDBJ whole genome shotgun (WGS) entry which is preliminary data.</text>
</comment>
<organism evidence="14 15">
    <name type="scientific">Dyella choica</name>
    <dbReference type="NCBI Taxonomy" id="1927959"/>
    <lineage>
        <taxon>Bacteria</taxon>
        <taxon>Pseudomonadati</taxon>
        <taxon>Pseudomonadota</taxon>
        <taxon>Gammaproteobacteria</taxon>
        <taxon>Lysobacterales</taxon>
        <taxon>Rhodanobacteraceae</taxon>
        <taxon>Dyella</taxon>
    </lineage>
</organism>
<dbReference type="EC" id="2.7.4.9" evidence="2 12"/>
<protein>
    <recommendedName>
        <fullName evidence="3 12">Thymidylate kinase</fullName>
        <ecNumber evidence="2 12">2.7.4.9</ecNumber>
    </recommendedName>
    <alternativeName>
        <fullName evidence="9 12">dTMP kinase</fullName>
    </alternativeName>
</protein>
<reference evidence="14 15" key="1">
    <citation type="submission" date="2018-12" db="EMBL/GenBank/DDBJ databases">
        <title>Dyella dinghuensis sp. nov. DHOA06 and Dyella choica sp. nov. 4M-K27, isolated from forest soil.</title>
        <authorList>
            <person name="Qiu L.-H."/>
            <person name="Gao Z.-H."/>
        </authorList>
    </citation>
    <scope>NUCLEOTIDE SEQUENCE [LARGE SCALE GENOMIC DNA]</scope>
    <source>
        <strain evidence="14 15">4M-K27</strain>
    </source>
</reference>
<dbReference type="CDD" id="cd01672">
    <property type="entry name" value="TMPK"/>
    <property type="match status" value="1"/>
</dbReference>
<dbReference type="GO" id="GO:0006235">
    <property type="term" value="P:dTTP biosynthetic process"/>
    <property type="evidence" value="ECO:0007669"/>
    <property type="project" value="UniProtKB-UniRule"/>
</dbReference>
<dbReference type="FunFam" id="3.40.50.300:FF:000225">
    <property type="entry name" value="Thymidylate kinase"/>
    <property type="match status" value="1"/>
</dbReference>
<evidence type="ECO:0000256" key="3">
    <source>
        <dbReference type="ARBA" id="ARBA00017144"/>
    </source>
</evidence>
<dbReference type="GO" id="GO:0005524">
    <property type="term" value="F:ATP binding"/>
    <property type="evidence" value="ECO:0007669"/>
    <property type="project" value="UniProtKB-UniRule"/>
</dbReference>
<dbReference type="EMBL" id="RYYV01000001">
    <property type="protein sequence ID" value="RUL79764.1"/>
    <property type="molecule type" value="Genomic_DNA"/>
</dbReference>
<evidence type="ECO:0000256" key="4">
    <source>
        <dbReference type="ARBA" id="ARBA00022679"/>
    </source>
</evidence>
<evidence type="ECO:0000256" key="7">
    <source>
        <dbReference type="ARBA" id="ARBA00022777"/>
    </source>
</evidence>
<dbReference type="GO" id="GO:0004798">
    <property type="term" value="F:dTMP kinase activity"/>
    <property type="evidence" value="ECO:0007669"/>
    <property type="project" value="UniProtKB-UniRule"/>
</dbReference>
<feature type="domain" description="Thymidylate kinase-like" evidence="13">
    <location>
        <begin position="10"/>
        <end position="196"/>
    </location>
</feature>
<sequence length="210" mass="22797">MSRRGRFISLEGGEGAGKSTLLAGLHAHLMQQGVNLLQTREPGGTPLGEAIRSLVLDPAHAAIGAESELLLMFASRAQLVRERIVPALEAGQWVLCDRYVDASYAYQGGGRGQPIERIAQLEGWACDGVKPDLTLLLDLPVSTGRARAARRGAADRIETEADAFFERVRQTYRERAQAEPQRFRVIDASLPQDRVLKAAIAATAHLFEAG</sequence>
<dbReference type="PANTHER" id="PTHR10344">
    <property type="entry name" value="THYMIDYLATE KINASE"/>
    <property type="match status" value="1"/>
</dbReference>
<name>A0A3S0Q6Y1_9GAMM</name>
<comment type="similarity">
    <text evidence="1 12">Belongs to the thymidylate kinase family.</text>
</comment>
<evidence type="ECO:0000259" key="13">
    <source>
        <dbReference type="Pfam" id="PF02223"/>
    </source>
</evidence>
<dbReference type="RefSeq" id="WP_126682817.1">
    <property type="nucleotide sequence ID" value="NZ_RYYV01000001.1"/>
</dbReference>
<keyword evidence="8 12" id="KW-0067">ATP-binding</keyword>
<dbReference type="Pfam" id="PF02223">
    <property type="entry name" value="Thymidylate_kin"/>
    <property type="match status" value="1"/>
</dbReference>
<evidence type="ECO:0000256" key="10">
    <source>
        <dbReference type="ARBA" id="ARBA00048743"/>
    </source>
</evidence>
<dbReference type="Proteomes" id="UP000274358">
    <property type="component" value="Unassembled WGS sequence"/>
</dbReference>
<gene>
    <name evidence="12" type="primary">tmk</name>
    <name evidence="14" type="ORF">EKH80_00760</name>
</gene>
<evidence type="ECO:0000256" key="9">
    <source>
        <dbReference type="ARBA" id="ARBA00029962"/>
    </source>
</evidence>
<dbReference type="InterPro" id="IPR039430">
    <property type="entry name" value="Thymidylate_kin-like_dom"/>
</dbReference>
<accession>A0A3S0Q6Y1</accession>
<evidence type="ECO:0000256" key="6">
    <source>
        <dbReference type="ARBA" id="ARBA00022741"/>
    </source>
</evidence>
<evidence type="ECO:0000256" key="8">
    <source>
        <dbReference type="ARBA" id="ARBA00022840"/>
    </source>
</evidence>
<dbReference type="SUPFAM" id="SSF52540">
    <property type="entry name" value="P-loop containing nucleoside triphosphate hydrolases"/>
    <property type="match status" value="1"/>
</dbReference>
<keyword evidence="15" id="KW-1185">Reference proteome</keyword>
<comment type="function">
    <text evidence="11 12">Phosphorylation of dTMP to form dTDP in both de novo and salvage pathways of dTTP synthesis.</text>
</comment>
<dbReference type="AlphaFoldDB" id="A0A3S0Q6Y1"/>
<dbReference type="NCBIfam" id="TIGR00041">
    <property type="entry name" value="DTMP_kinase"/>
    <property type="match status" value="1"/>
</dbReference>
<evidence type="ECO:0000256" key="5">
    <source>
        <dbReference type="ARBA" id="ARBA00022727"/>
    </source>
</evidence>
<evidence type="ECO:0000313" key="14">
    <source>
        <dbReference type="EMBL" id="RUL79764.1"/>
    </source>
</evidence>
<evidence type="ECO:0000256" key="12">
    <source>
        <dbReference type="HAMAP-Rule" id="MF_00165"/>
    </source>
</evidence>
<dbReference type="InterPro" id="IPR027417">
    <property type="entry name" value="P-loop_NTPase"/>
</dbReference>
<evidence type="ECO:0000256" key="11">
    <source>
        <dbReference type="ARBA" id="ARBA00057735"/>
    </source>
</evidence>
<dbReference type="GO" id="GO:0006233">
    <property type="term" value="P:dTDP biosynthetic process"/>
    <property type="evidence" value="ECO:0007669"/>
    <property type="project" value="InterPro"/>
</dbReference>